<dbReference type="SUPFAM" id="SSF109910">
    <property type="entry name" value="YgfY-like"/>
    <property type="match status" value="1"/>
</dbReference>
<accession>A0A1G4PKC2</accession>
<sequence length="93" mass="11084">MTESEMREARLRKLSFRAWRRGFKEADIILGNFADDMLPEMSDEDLDIFEILLEVPDQDLYGWIIERDPTPKEFQSAIMNKLNVYYKTAYTKI</sequence>
<evidence type="ECO:0000313" key="5">
    <source>
        <dbReference type="Proteomes" id="UP000199150"/>
    </source>
</evidence>
<comment type="similarity">
    <text evidence="1">Belongs to the SdhE FAD assembly factor family.</text>
</comment>
<evidence type="ECO:0000256" key="1">
    <source>
        <dbReference type="ARBA" id="ARBA00008571"/>
    </source>
</evidence>
<dbReference type="Proteomes" id="UP000199150">
    <property type="component" value="Unassembled WGS sequence"/>
</dbReference>
<proteinExistence type="inferred from homology"/>
<protein>
    <recommendedName>
        <fullName evidence="2">FAD assembly factor SdhE</fullName>
    </recommendedName>
</protein>
<dbReference type="PANTHER" id="PTHR12469:SF2">
    <property type="entry name" value="SUCCINATE DEHYDROGENASE ASSEMBLY FACTOR 2, MITOCHONDRIAL"/>
    <property type="match status" value="1"/>
</dbReference>
<organism evidence="4 5">
    <name type="scientific">Asticcacaulis taihuensis</name>
    <dbReference type="NCBI Taxonomy" id="260084"/>
    <lineage>
        <taxon>Bacteria</taxon>
        <taxon>Pseudomonadati</taxon>
        <taxon>Pseudomonadota</taxon>
        <taxon>Alphaproteobacteria</taxon>
        <taxon>Caulobacterales</taxon>
        <taxon>Caulobacteraceae</taxon>
        <taxon>Asticcacaulis</taxon>
    </lineage>
</organism>
<dbReference type="RefSeq" id="WP_245678814.1">
    <property type="nucleotide sequence ID" value="NZ_CBCRYE010000001.1"/>
</dbReference>
<dbReference type="STRING" id="260084.SAMN02927928_0435"/>
<dbReference type="Pfam" id="PF03937">
    <property type="entry name" value="Sdh5"/>
    <property type="match status" value="1"/>
</dbReference>
<name>A0A1G4PKC2_9CAUL</name>
<dbReference type="GO" id="GO:0006099">
    <property type="term" value="P:tricarboxylic acid cycle"/>
    <property type="evidence" value="ECO:0007669"/>
    <property type="project" value="TreeGrafter"/>
</dbReference>
<reference evidence="5" key="1">
    <citation type="submission" date="2016-10" db="EMBL/GenBank/DDBJ databases">
        <authorList>
            <person name="Varghese N."/>
            <person name="Submissions S."/>
        </authorList>
    </citation>
    <scope>NUCLEOTIDE SEQUENCE [LARGE SCALE GENOMIC DNA]</scope>
    <source>
        <strain evidence="5">CGMCC 1.3431</strain>
    </source>
</reference>
<evidence type="ECO:0000256" key="3">
    <source>
        <dbReference type="ARBA" id="ARBA00023186"/>
    </source>
</evidence>
<dbReference type="AlphaFoldDB" id="A0A1G4PKC2"/>
<dbReference type="InterPro" id="IPR036714">
    <property type="entry name" value="SDH_sf"/>
</dbReference>
<dbReference type="Gene3D" id="1.10.150.250">
    <property type="entry name" value="Flavinator of succinate dehydrogenase"/>
    <property type="match status" value="1"/>
</dbReference>
<gene>
    <name evidence="4" type="ORF">SAMN02927928_0435</name>
</gene>
<evidence type="ECO:0000313" key="4">
    <source>
        <dbReference type="EMBL" id="SCW32538.1"/>
    </source>
</evidence>
<evidence type="ECO:0000256" key="2">
    <source>
        <dbReference type="ARBA" id="ARBA00019418"/>
    </source>
</evidence>
<keyword evidence="3" id="KW-0143">Chaperone</keyword>
<dbReference type="EMBL" id="FMTS01000001">
    <property type="protein sequence ID" value="SCW32538.1"/>
    <property type="molecule type" value="Genomic_DNA"/>
</dbReference>
<dbReference type="InterPro" id="IPR005631">
    <property type="entry name" value="SDH"/>
</dbReference>
<keyword evidence="5" id="KW-1185">Reference proteome</keyword>
<dbReference type="PANTHER" id="PTHR12469">
    <property type="entry name" value="PROTEIN EMI5 HOMOLOG, MITOCHONDRIAL"/>
    <property type="match status" value="1"/>
</dbReference>